<dbReference type="PANTHER" id="PTHR11265:SF0">
    <property type="entry name" value="12S RRNA N4-METHYLCYTIDINE METHYLTRANSFERASE"/>
    <property type="match status" value="1"/>
</dbReference>
<evidence type="ECO:0000256" key="2">
    <source>
        <dbReference type="ARBA" id="ARBA00022552"/>
    </source>
</evidence>
<dbReference type="SUPFAM" id="SSF53335">
    <property type="entry name" value="S-adenosyl-L-methionine-dependent methyltransferases"/>
    <property type="match status" value="1"/>
</dbReference>
<evidence type="ECO:0000313" key="9">
    <source>
        <dbReference type="Proteomes" id="UP000316092"/>
    </source>
</evidence>
<organism evidence="8 9">
    <name type="scientific">Deinococcus detaillensis</name>
    <dbReference type="NCBI Taxonomy" id="2592048"/>
    <lineage>
        <taxon>Bacteria</taxon>
        <taxon>Thermotogati</taxon>
        <taxon>Deinococcota</taxon>
        <taxon>Deinococci</taxon>
        <taxon>Deinococcales</taxon>
        <taxon>Deinococcaceae</taxon>
        <taxon>Deinococcus</taxon>
    </lineage>
</organism>
<evidence type="ECO:0000256" key="7">
    <source>
        <dbReference type="SAM" id="MobiDB-lite"/>
    </source>
</evidence>
<keyword evidence="2 6" id="KW-0698">rRNA processing</keyword>
<dbReference type="EC" id="2.1.1.199" evidence="6"/>
<feature type="binding site" evidence="6">
    <location>
        <position position="105"/>
    </location>
    <ligand>
        <name>S-adenosyl-L-methionine</name>
        <dbReference type="ChEBI" id="CHEBI:59789"/>
    </ligand>
</feature>
<dbReference type="EMBL" id="VKDB01000011">
    <property type="protein sequence ID" value="TSA84536.1"/>
    <property type="molecule type" value="Genomic_DNA"/>
</dbReference>
<evidence type="ECO:0000256" key="1">
    <source>
        <dbReference type="ARBA" id="ARBA00010396"/>
    </source>
</evidence>
<feature type="region of interest" description="Disordered" evidence="7">
    <location>
        <begin position="261"/>
        <end position="304"/>
    </location>
</feature>
<evidence type="ECO:0000313" key="8">
    <source>
        <dbReference type="EMBL" id="TSA84536.1"/>
    </source>
</evidence>
<dbReference type="SUPFAM" id="SSF81799">
    <property type="entry name" value="Putative methyltransferase TM0872, insert domain"/>
    <property type="match status" value="1"/>
</dbReference>
<feature type="binding site" evidence="6">
    <location>
        <position position="98"/>
    </location>
    <ligand>
        <name>S-adenosyl-L-methionine</name>
        <dbReference type="ChEBI" id="CHEBI:59789"/>
    </ligand>
</feature>
<keyword evidence="3 6" id="KW-0489">Methyltransferase</keyword>
<evidence type="ECO:0000256" key="4">
    <source>
        <dbReference type="ARBA" id="ARBA00022679"/>
    </source>
</evidence>
<dbReference type="GO" id="GO:0070475">
    <property type="term" value="P:rRNA base methylation"/>
    <property type="evidence" value="ECO:0007669"/>
    <property type="project" value="UniProtKB-UniRule"/>
</dbReference>
<feature type="binding site" evidence="6">
    <location>
        <position position="55"/>
    </location>
    <ligand>
        <name>S-adenosyl-L-methionine</name>
        <dbReference type="ChEBI" id="CHEBI:59789"/>
    </ligand>
</feature>
<feature type="binding site" evidence="6">
    <location>
        <position position="77"/>
    </location>
    <ligand>
        <name>S-adenosyl-L-methionine</name>
        <dbReference type="ChEBI" id="CHEBI:59789"/>
    </ligand>
</feature>
<name>A0A553UWG1_9DEIO</name>
<feature type="binding site" evidence="6">
    <location>
        <begin position="38"/>
        <end position="40"/>
    </location>
    <ligand>
        <name>S-adenosyl-L-methionine</name>
        <dbReference type="ChEBI" id="CHEBI:59789"/>
    </ligand>
</feature>
<dbReference type="Gene3D" id="1.10.150.170">
    <property type="entry name" value="Putative methyltransferase TM0872, insert domain"/>
    <property type="match status" value="1"/>
</dbReference>
<dbReference type="AlphaFoldDB" id="A0A553UWG1"/>
<dbReference type="InterPro" id="IPR029063">
    <property type="entry name" value="SAM-dependent_MTases_sf"/>
</dbReference>
<comment type="catalytic activity">
    <reaction evidence="6">
        <text>cytidine(1402) in 16S rRNA + S-adenosyl-L-methionine = N(4)-methylcytidine(1402) in 16S rRNA + S-adenosyl-L-homocysteine + H(+)</text>
        <dbReference type="Rhea" id="RHEA:42928"/>
        <dbReference type="Rhea" id="RHEA-COMP:10286"/>
        <dbReference type="Rhea" id="RHEA-COMP:10287"/>
        <dbReference type="ChEBI" id="CHEBI:15378"/>
        <dbReference type="ChEBI" id="CHEBI:57856"/>
        <dbReference type="ChEBI" id="CHEBI:59789"/>
        <dbReference type="ChEBI" id="CHEBI:74506"/>
        <dbReference type="ChEBI" id="CHEBI:82748"/>
        <dbReference type="EC" id="2.1.1.199"/>
    </reaction>
</comment>
<keyword evidence="4 6" id="KW-0808">Transferase</keyword>
<dbReference type="GO" id="GO:0005737">
    <property type="term" value="C:cytoplasm"/>
    <property type="evidence" value="ECO:0007669"/>
    <property type="project" value="UniProtKB-SubCell"/>
</dbReference>
<dbReference type="OrthoDB" id="9806637at2"/>
<comment type="subcellular location">
    <subcellularLocation>
        <location evidence="6">Cytoplasm</location>
    </subcellularLocation>
</comment>
<keyword evidence="9" id="KW-1185">Reference proteome</keyword>
<dbReference type="HAMAP" id="MF_01007">
    <property type="entry name" value="16SrRNA_methyltr_H"/>
    <property type="match status" value="1"/>
</dbReference>
<dbReference type="PANTHER" id="PTHR11265">
    <property type="entry name" value="S-ADENOSYL-METHYLTRANSFERASE MRAW"/>
    <property type="match status" value="1"/>
</dbReference>
<keyword evidence="5 6" id="KW-0949">S-adenosyl-L-methionine</keyword>
<feature type="compositionally biased region" description="Basic residues" evidence="7">
    <location>
        <begin position="275"/>
        <end position="285"/>
    </location>
</feature>
<keyword evidence="6" id="KW-0963">Cytoplasm</keyword>
<dbReference type="PIRSF" id="PIRSF004486">
    <property type="entry name" value="MraW"/>
    <property type="match status" value="1"/>
</dbReference>
<dbReference type="Gene3D" id="3.40.50.150">
    <property type="entry name" value="Vaccinia Virus protein VP39"/>
    <property type="match status" value="1"/>
</dbReference>
<evidence type="ECO:0000256" key="3">
    <source>
        <dbReference type="ARBA" id="ARBA00022603"/>
    </source>
</evidence>
<dbReference type="Pfam" id="PF01795">
    <property type="entry name" value="Methyltransf_5"/>
    <property type="match status" value="1"/>
</dbReference>
<accession>A0A553UWG1</accession>
<dbReference type="InterPro" id="IPR002903">
    <property type="entry name" value="RsmH"/>
</dbReference>
<reference evidence="8 9" key="1">
    <citation type="submission" date="2019-07" db="EMBL/GenBank/DDBJ databases">
        <title>Deinococcus detaillus sp. nov., isolated from humus soil in Antarctica.</title>
        <authorList>
            <person name="Zhang K."/>
        </authorList>
    </citation>
    <scope>NUCLEOTIDE SEQUENCE [LARGE SCALE GENOMIC DNA]</scope>
    <source>
        <strain evidence="8 9">H1</strain>
    </source>
</reference>
<dbReference type="GO" id="GO:0071424">
    <property type="term" value="F:rRNA (cytosine-N4-)-methyltransferase activity"/>
    <property type="evidence" value="ECO:0007669"/>
    <property type="project" value="UniProtKB-UniRule"/>
</dbReference>
<proteinExistence type="inferred from homology"/>
<protein>
    <recommendedName>
        <fullName evidence="6">Ribosomal RNA small subunit methyltransferase H</fullName>
        <ecNumber evidence="6">2.1.1.199</ecNumber>
    </recommendedName>
    <alternativeName>
        <fullName evidence="6">16S rRNA m(4)C1402 methyltransferase</fullName>
    </alternativeName>
    <alternativeName>
        <fullName evidence="6">rRNA (cytosine-N(4)-)-methyltransferase RsmH</fullName>
    </alternativeName>
</protein>
<dbReference type="NCBIfam" id="TIGR00006">
    <property type="entry name" value="16S rRNA (cytosine(1402)-N(4))-methyltransferase RsmH"/>
    <property type="match status" value="1"/>
</dbReference>
<comment type="function">
    <text evidence="6">Specifically methylates the N4 position of cytidine in position 1402 (C1402) of 16S rRNA.</text>
</comment>
<comment type="similarity">
    <text evidence="1 6">Belongs to the methyltransferase superfamily. RsmH family.</text>
</comment>
<evidence type="ECO:0000256" key="6">
    <source>
        <dbReference type="HAMAP-Rule" id="MF_01007"/>
    </source>
</evidence>
<dbReference type="InterPro" id="IPR023397">
    <property type="entry name" value="SAM-dep_MeTrfase_MraW_recog"/>
</dbReference>
<feature type="compositionally biased region" description="Basic and acidic residues" evidence="7">
    <location>
        <begin position="261"/>
        <end position="273"/>
    </location>
</feature>
<dbReference type="Proteomes" id="UP000316092">
    <property type="component" value="Unassembled WGS sequence"/>
</dbReference>
<dbReference type="RefSeq" id="WP_143720944.1">
    <property type="nucleotide sequence ID" value="NZ_VKDB01000011.1"/>
</dbReference>
<evidence type="ECO:0000256" key="5">
    <source>
        <dbReference type="ARBA" id="ARBA00022691"/>
    </source>
</evidence>
<comment type="caution">
    <text evidence="8">The sequence shown here is derived from an EMBL/GenBank/DDBJ whole genome shotgun (WGS) entry which is preliminary data.</text>
</comment>
<sequence length="304" mass="33177">MDGSSDALTHLPVLAAEVLEALDPQPGEVFVDGTLGGAGHTRLLLKAGARVYGIDQDPYALSRLGELEGLSILQGNYRDMVSLLAEQGVTQVSGVLLDIGVSSFQLDDAQRGFSYHTEAPLDMRMSQEGESAYEVINELPTEELAALIFEYGEERHSRRIARAIEAEREKAPIATTTQLAEIIKRAYPGGHARGIHPARRSFQALRIYVNDELGALRGGLEAASTLLAPGGRLAVISFHSLEDRIVKRFLKTNSQLEALTKRPVEASEDEQSRNPRARSAKLRAARKVETQPADQRLADQQASE</sequence>
<gene>
    <name evidence="6 8" type="primary">rsmH</name>
    <name evidence="8" type="ORF">FNU79_11065</name>
</gene>